<organism evidence="1 2">
    <name type="scientific">Terribacillus saccharophilus</name>
    <dbReference type="NCBI Taxonomy" id="361277"/>
    <lineage>
        <taxon>Bacteria</taxon>
        <taxon>Bacillati</taxon>
        <taxon>Bacillota</taxon>
        <taxon>Bacilli</taxon>
        <taxon>Bacillales</taxon>
        <taxon>Bacillaceae</taxon>
        <taxon>Terribacillus</taxon>
    </lineage>
</organism>
<evidence type="ECO:0000313" key="2">
    <source>
        <dbReference type="Proteomes" id="UP000027980"/>
    </source>
</evidence>
<reference evidence="1 2" key="1">
    <citation type="submission" date="2014-07" db="EMBL/GenBank/DDBJ databases">
        <title>Complete genome sequence of a moderately halophilic bacterium Terribacillus aidingensis MP602, isolated from Cryptomeria fortunei in Tianmu mountain in China.</title>
        <authorList>
            <person name="Wang Y."/>
            <person name="Lu P."/>
            <person name="Zhang L."/>
        </authorList>
    </citation>
    <scope>NUCLEOTIDE SEQUENCE [LARGE SCALE GENOMIC DNA]</scope>
    <source>
        <strain evidence="1 2">MP602</strain>
    </source>
</reference>
<dbReference type="RefSeq" id="WP_038565278.1">
    <property type="nucleotide sequence ID" value="NZ_CP008876.1"/>
</dbReference>
<dbReference type="Proteomes" id="UP000027980">
    <property type="component" value="Chromosome"/>
</dbReference>
<gene>
    <name evidence="1" type="ORF">GZ22_17985</name>
</gene>
<sequence length="176" mass="20396">MNFSIKQLDLFNTDSTIYFQTPASHRLRLLTSDFENNLNLPTLREFVHSIFPVHSQITMTGIIGYYIGSTRIWDKQHLKGVVRLSNWKETYLVDEEGTQYMAMTVKDITSQDVFALCKQTAQGWRCSNLMFCTEDRILYISADVFDLVMTDQKKLGGICTMFSPWVDTYHPNIKTV</sequence>
<dbReference type="HOGENOM" id="CLU_1524403_0_0_9"/>
<accession>A0A075LNQ1</accession>
<proteinExistence type="predicted"/>
<dbReference type="GeneID" id="34222923"/>
<name>A0A075LNQ1_9BACI</name>
<dbReference type="AlphaFoldDB" id="A0A075LNQ1"/>
<protein>
    <submittedName>
        <fullName evidence="1">Uncharacterized protein</fullName>
    </submittedName>
</protein>
<dbReference type="OrthoDB" id="2963802at2"/>
<dbReference type="KEGG" id="tap:GZ22_17985"/>
<dbReference type="EMBL" id="CP008876">
    <property type="protein sequence ID" value="AIF68340.1"/>
    <property type="molecule type" value="Genomic_DNA"/>
</dbReference>
<evidence type="ECO:0000313" key="1">
    <source>
        <dbReference type="EMBL" id="AIF68340.1"/>
    </source>
</evidence>